<dbReference type="InterPro" id="IPR036390">
    <property type="entry name" value="WH_DNA-bd_sf"/>
</dbReference>
<dbReference type="AlphaFoldDB" id="A0A514LHT5"/>
<feature type="domain" description="HTH arsR-type" evidence="5">
    <location>
        <begin position="21"/>
        <end position="116"/>
    </location>
</feature>
<dbReference type="InterPro" id="IPR011991">
    <property type="entry name" value="ArsR-like_HTH"/>
</dbReference>
<evidence type="ECO:0000256" key="4">
    <source>
        <dbReference type="SAM" id="MobiDB-lite"/>
    </source>
</evidence>
<dbReference type="PANTHER" id="PTHR43132">
    <property type="entry name" value="ARSENICAL RESISTANCE OPERON REPRESSOR ARSR-RELATED"/>
    <property type="match status" value="1"/>
</dbReference>
<dbReference type="InterPro" id="IPR036388">
    <property type="entry name" value="WH-like_DNA-bd_sf"/>
</dbReference>
<dbReference type="InterPro" id="IPR001845">
    <property type="entry name" value="HTH_ArsR_DNA-bd_dom"/>
</dbReference>
<name>A0A514LHT5_9BACI</name>
<dbReference type="OrthoDB" id="9790747at2"/>
<dbReference type="NCBIfam" id="NF033788">
    <property type="entry name" value="HTH_metalloreg"/>
    <property type="match status" value="1"/>
</dbReference>
<sequence length="117" mass="13203">MDTEIKNTCTPKPQLTERPLLEGEEADGLSDTFKILANATRLRILHALVRNPNMSVTELSEQVGMKTQAVSNQLQRLVDKGIVRSLREGNFIHYQIVDTCVIILLDRGWCLTEDLPN</sequence>
<organism evidence="6 7">
    <name type="scientific">Salicibibacter halophilus</name>
    <dbReference type="NCBI Taxonomy" id="2502791"/>
    <lineage>
        <taxon>Bacteria</taxon>
        <taxon>Bacillati</taxon>
        <taxon>Bacillota</taxon>
        <taxon>Bacilli</taxon>
        <taxon>Bacillales</taxon>
        <taxon>Bacillaceae</taxon>
        <taxon>Salicibibacter</taxon>
    </lineage>
</organism>
<evidence type="ECO:0000256" key="3">
    <source>
        <dbReference type="ARBA" id="ARBA00023163"/>
    </source>
</evidence>
<feature type="region of interest" description="Disordered" evidence="4">
    <location>
        <begin position="1"/>
        <end position="21"/>
    </location>
</feature>
<dbReference type="KEGG" id="sale:EPH95_09645"/>
<evidence type="ECO:0000256" key="1">
    <source>
        <dbReference type="ARBA" id="ARBA00023015"/>
    </source>
</evidence>
<keyword evidence="7" id="KW-1185">Reference proteome</keyword>
<dbReference type="Gene3D" id="1.10.10.10">
    <property type="entry name" value="Winged helix-like DNA-binding domain superfamily/Winged helix DNA-binding domain"/>
    <property type="match status" value="1"/>
</dbReference>
<gene>
    <name evidence="6" type="ORF">EPH95_09645</name>
</gene>
<dbReference type="EMBL" id="CP035485">
    <property type="protein sequence ID" value="QDI91410.1"/>
    <property type="molecule type" value="Genomic_DNA"/>
</dbReference>
<dbReference type="InterPro" id="IPR051011">
    <property type="entry name" value="Metal_resp_trans_reg"/>
</dbReference>
<dbReference type="SMART" id="SM00418">
    <property type="entry name" value="HTH_ARSR"/>
    <property type="match status" value="1"/>
</dbReference>
<dbReference type="CDD" id="cd00090">
    <property type="entry name" value="HTH_ARSR"/>
    <property type="match status" value="1"/>
</dbReference>
<dbReference type="Pfam" id="PF13412">
    <property type="entry name" value="HTH_24"/>
    <property type="match status" value="1"/>
</dbReference>
<evidence type="ECO:0000313" key="6">
    <source>
        <dbReference type="EMBL" id="QDI91410.1"/>
    </source>
</evidence>
<dbReference type="PANTHER" id="PTHR43132:SF6">
    <property type="entry name" value="HTH-TYPE TRANSCRIPTIONAL REPRESSOR CZRA"/>
    <property type="match status" value="1"/>
</dbReference>
<dbReference type="SUPFAM" id="SSF46785">
    <property type="entry name" value="Winged helix' DNA-binding domain"/>
    <property type="match status" value="1"/>
</dbReference>
<protein>
    <submittedName>
        <fullName evidence="6">ArsR family transcriptional regulator</fullName>
    </submittedName>
</protein>
<dbReference type="RefSeq" id="WP_142089489.1">
    <property type="nucleotide sequence ID" value="NZ_CP035485.1"/>
</dbReference>
<dbReference type="GO" id="GO:0003677">
    <property type="term" value="F:DNA binding"/>
    <property type="evidence" value="ECO:0007669"/>
    <property type="project" value="UniProtKB-KW"/>
</dbReference>
<evidence type="ECO:0000256" key="2">
    <source>
        <dbReference type="ARBA" id="ARBA00023125"/>
    </source>
</evidence>
<dbReference type="Proteomes" id="UP000319756">
    <property type="component" value="Chromosome"/>
</dbReference>
<dbReference type="PRINTS" id="PR00778">
    <property type="entry name" value="HTHARSR"/>
</dbReference>
<evidence type="ECO:0000259" key="5">
    <source>
        <dbReference type="PROSITE" id="PS50987"/>
    </source>
</evidence>
<keyword evidence="2" id="KW-0238">DNA-binding</keyword>
<reference evidence="7" key="1">
    <citation type="submission" date="2019-01" db="EMBL/GenBank/DDBJ databases">
        <title>Genomic analysis of Salicibibacter sp. NKC3-5.</title>
        <authorList>
            <person name="Oh Y.J."/>
        </authorList>
    </citation>
    <scope>NUCLEOTIDE SEQUENCE [LARGE SCALE GENOMIC DNA]</scope>
    <source>
        <strain evidence="7">NKC3-5</strain>
    </source>
</reference>
<accession>A0A514LHT5</accession>
<dbReference type="GO" id="GO:0003700">
    <property type="term" value="F:DNA-binding transcription factor activity"/>
    <property type="evidence" value="ECO:0007669"/>
    <property type="project" value="InterPro"/>
</dbReference>
<evidence type="ECO:0000313" key="7">
    <source>
        <dbReference type="Proteomes" id="UP000319756"/>
    </source>
</evidence>
<keyword evidence="1" id="KW-0805">Transcription regulation</keyword>
<keyword evidence="3" id="KW-0804">Transcription</keyword>
<proteinExistence type="predicted"/>
<dbReference type="PROSITE" id="PS50987">
    <property type="entry name" value="HTH_ARSR_2"/>
    <property type="match status" value="1"/>
</dbReference>
<feature type="compositionally biased region" description="Polar residues" evidence="4">
    <location>
        <begin position="1"/>
        <end position="13"/>
    </location>
</feature>